<name>A0A517LW80_9BACT</name>
<dbReference type="CDD" id="cd01066">
    <property type="entry name" value="APP_MetAP"/>
    <property type="match status" value="1"/>
</dbReference>
<keyword evidence="3 7" id="KW-0378">Hydrolase</keyword>
<evidence type="ECO:0000256" key="4">
    <source>
        <dbReference type="ARBA" id="ARBA00023049"/>
    </source>
</evidence>
<comment type="similarity">
    <text evidence="5">Belongs to the peptidase M24B family.</text>
</comment>
<dbReference type="EC" id="3.4.13.9" evidence="7"/>
<dbReference type="AlphaFoldDB" id="A0A517LW80"/>
<proteinExistence type="inferred from homology"/>
<dbReference type="Pfam" id="PF00557">
    <property type="entry name" value="Peptidase_M24"/>
    <property type="match status" value="1"/>
</dbReference>
<dbReference type="RefSeq" id="WP_145342845.1">
    <property type="nucleotide sequence ID" value="NZ_CP036261.1"/>
</dbReference>
<dbReference type="Gene3D" id="3.90.230.10">
    <property type="entry name" value="Creatinase/methionine aminopeptidase superfamily"/>
    <property type="match status" value="1"/>
</dbReference>
<keyword evidence="2 5" id="KW-0479">Metal-binding</keyword>
<dbReference type="PROSITE" id="PS00491">
    <property type="entry name" value="PROLINE_PEPTIDASE"/>
    <property type="match status" value="1"/>
</dbReference>
<keyword evidence="4" id="KW-0482">Metalloprotease</keyword>
<dbReference type="InterPro" id="IPR050659">
    <property type="entry name" value="Peptidase_M24B"/>
</dbReference>
<keyword evidence="7" id="KW-0224">Dipeptidase</keyword>
<sequence length="377" mass="40509">MQTTTLLAGIPAENASLFHRMPLSVGDPAAWIQVDDETTVIVRDIEVDRARRQLTANHFGSPGEYAPAGGLSPDRATATAQAVAEFLARKKIASIQTDRTLPFIFAWHIQQAGIEIAYNADLGVIDRRSKSDRELECLQTAQEMTQRAMELACRTIAASTANASGQLVHEGELLTSERVKAIAAQFFLEYNFAMEHGSIVATAPEVADCHHAGAGPLRTEVPIVVDLFPRDLSSRYWGDCTRTVVHGQASEEVKHMHAAVVQAKAAATAALRVGNTGDAVHQASTDVLLDRGYPLSRGTVTDHPSIQHGTGHGIGLEIHEPILLDDGGPEILPNEVLTIEPGLYGRSLGGVRVEDMVAATTDGPVVFGTLHQGLDWK</sequence>
<protein>
    <submittedName>
        <fullName evidence="7">Xaa-Pro dipeptidase</fullName>
        <ecNumber evidence="7">3.4.13.9</ecNumber>
    </submittedName>
</protein>
<keyword evidence="8" id="KW-1185">Reference proteome</keyword>
<dbReference type="GO" id="GO:0046872">
    <property type="term" value="F:metal ion binding"/>
    <property type="evidence" value="ECO:0007669"/>
    <property type="project" value="UniProtKB-KW"/>
</dbReference>
<dbReference type="PANTHER" id="PTHR46112:SF3">
    <property type="entry name" value="AMINOPEPTIDASE YPDF"/>
    <property type="match status" value="1"/>
</dbReference>
<dbReference type="EMBL" id="CP036261">
    <property type="protein sequence ID" value="QDS86859.1"/>
    <property type="molecule type" value="Genomic_DNA"/>
</dbReference>
<dbReference type="PANTHER" id="PTHR46112">
    <property type="entry name" value="AMINOPEPTIDASE"/>
    <property type="match status" value="1"/>
</dbReference>
<evidence type="ECO:0000256" key="2">
    <source>
        <dbReference type="ARBA" id="ARBA00022723"/>
    </source>
</evidence>
<dbReference type="GO" id="GO:0008237">
    <property type="term" value="F:metallopeptidase activity"/>
    <property type="evidence" value="ECO:0007669"/>
    <property type="project" value="UniProtKB-KW"/>
</dbReference>
<dbReference type="Proteomes" id="UP000319557">
    <property type="component" value="Chromosome"/>
</dbReference>
<reference evidence="7 8" key="1">
    <citation type="submission" date="2019-02" db="EMBL/GenBank/DDBJ databases">
        <title>Deep-cultivation of Planctomycetes and their phenomic and genomic characterization uncovers novel biology.</title>
        <authorList>
            <person name="Wiegand S."/>
            <person name="Jogler M."/>
            <person name="Boedeker C."/>
            <person name="Pinto D."/>
            <person name="Vollmers J."/>
            <person name="Rivas-Marin E."/>
            <person name="Kohn T."/>
            <person name="Peeters S.H."/>
            <person name="Heuer A."/>
            <person name="Rast P."/>
            <person name="Oberbeckmann S."/>
            <person name="Bunk B."/>
            <person name="Jeske O."/>
            <person name="Meyerdierks A."/>
            <person name="Storesund J.E."/>
            <person name="Kallscheuer N."/>
            <person name="Luecker S."/>
            <person name="Lage O.M."/>
            <person name="Pohl T."/>
            <person name="Merkel B.J."/>
            <person name="Hornburger P."/>
            <person name="Mueller R.-W."/>
            <person name="Bruemmer F."/>
            <person name="Labrenz M."/>
            <person name="Spormann A.M."/>
            <person name="Op den Camp H."/>
            <person name="Overmann J."/>
            <person name="Amann R."/>
            <person name="Jetten M.S.M."/>
            <person name="Mascher T."/>
            <person name="Medema M.H."/>
            <person name="Devos D.P."/>
            <person name="Kaster A.-K."/>
            <person name="Ovreas L."/>
            <person name="Rohde M."/>
            <person name="Galperin M.Y."/>
            <person name="Jogler C."/>
        </authorList>
    </citation>
    <scope>NUCLEOTIDE SEQUENCE [LARGE SCALE GENOMIC DNA]</scope>
    <source>
        <strain evidence="7 8">EC9</strain>
    </source>
</reference>
<evidence type="ECO:0000259" key="6">
    <source>
        <dbReference type="Pfam" id="PF00557"/>
    </source>
</evidence>
<dbReference type="OrthoDB" id="9806388at2"/>
<evidence type="ECO:0000313" key="7">
    <source>
        <dbReference type="EMBL" id="QDS86859.1"/>
    </source>
</evidence>
<gene>
    <name evidence="7" type="primary">pepQ</name>
    <name evidence="7" type="ORF">EC9_10340</name>
</gene>
<keyword evidence="1" id="KW-0645">Protease</keyword>
<evidence type="ECO:0000313" key="8">
    <source>
        <dbReference type="Proteomes" id="UP000319557"/>
    </source>
</evidence>
<evidence type="ECO:0000256" key="5">
    <source>
        <dbReference type="RuleBase" id="RU000590"/>
    </source>
</evidence>
<dbReference type="InterPro" id="IPR000994">
    <property type="entry name" value="Pept_M24"/>
</dbReference>
<dbReference type="InterPro" id="IPR036005">
    <property type="entry name" value="Creatinase/aminopeptidase-like"/>
</dbReference>
<evidence type="ECO:0000256" key="3">
    <source>
        <dbReference type="ARBA" id="ARBA00022801"/>
    </source>
</evidence>
<dbReference type="GO" id="GO:0102009">
    <property type="term" value="F:proline dipeptidase activity"/>
    <property type="evidence" value="ECO:0007669"/>
    <property type="project" value="UniProtKB-EC"/>
</dbReference>
<feature type="domain" description="Peptidase M24" evidence="6">
    <location>
        <begin position="136"/>
        <end position="360"/>
    </location>
</feature>
<dbReference type="KEGG" id="ruv:EC9_10340"/>
<organism evidence="7 8">
    <name type="scientific">Rosistilla ulvae</name>
    <dbReference type="NCBI Taxonomy" id="1930277"/>
    <lineage>
        <taxon>Bacteria</taxon>
        <taxon>Pseudomonadati</taxon>
        <taxon>Planctomycetota</taxon>
        <taxon>Planctomycetia</taxon>
        <taxon>Pirellulales</taxon>
        <taxon>Pirellulaceae</taxon>
        <taxon>Rosistilla</taxon>
    </lineage>
</organism>
<dbReference type="SUPFAM" id="SSF55920">
    <property type="entry name" value="Creatinase/aminopeptidase"/>
    <property type="match status" value="1"/>
</dbReference>
<dbReference type="GO" id="GO:0006508">
    <property type="term" value="P:proteolysis"/>
    <property type="evidence" value="ECO:0007669"/>
    <property type="project" value="UniProtKB-KW"/>
</dbReference>
<dbReference type="InterPro" id="IPR001131">
    <property type="entry name" value="Peptidase_M24B_aminopep-P_CS"/>
</dbReference>
<accession>A0A517LW80</accession>
<evidence type="ECO:0000256" key="1">
    <source>
        <dbReference type="ARBA" id="ARBA00022670"/>
    </source>
</evidence>